<proteinExistence type="evidence at transcript level"/>
<reference evidence="1" key="4">
    <citation type="journal article" date="2001" name="Nature">
        <title>Functional annotation of a full-length mouse cDNA collection.</title>
        <authorList>
            <consortium name="The RIKEN Genome Exploration Research Group Phase II Team and the FANTOM Consortium"/>
        </authorList>
    </citation>
    <scope>NUCLEOTIDE SEQUENCE</scope>
    <source>
        <strain evidence="1">C57BL/6J</strain>
        <tissue evidence="1">In vitro fertilized eggs</tissue>
    </source>
</reference>
<sequence length="77" mass="8181">MSNRFMSVGGSCACAHEQRSEEGIGSKLIVLYSSPPVPLKQGLSLNTWGWGLLAGVGLSVILRSSTVFRRQAKSSGE</sequence>
<accession>Q3UWR7</accession>
<name>Q3UWR7_MOUSE</name>
<organism evidence="1">
    <name type="scientific">Mus musculus</name>
    <name type="common">Mouse</name>
    <dbReference type="NCBI Taxonomy" id="10090"/>
    <lineage>
        <taxon>Eukaryota</taxon>
        <taxon>Metazoa</taxon>
        <taxon>Chordata</taxon>
        <taxon>Craniata</taxon>
        <taxon>Vertebrata</taxon>
        <taxon>Euteleostomi</taxon>
        <taxon>Mammalia</taxon>
        <taxon>Eutheria</taxon>
        <taxon>Euarchontoglires</taxon>
        <taxon>Glires</taxon>
        <taxon>Rodentia</taxon>
        <taxon>Myomorpha</taxon>
        <taxon>Muroidea</taxon>
        <taxon>Muridae</taxon>
        <taxon>Murinae</taxon>
        <taxon>Mus</taxon>
        <taxon>Mus</taxon>
    </lineage>
</organism>
<reference evidence="1" key="5">
    <citation type="journal article" date="2002" name="Nature">
        <title>Analysis of the mouse transcriptome based on functional annotation of 60,770 full-length cDNAs.</title>
        <authorList>
            <consortium name="The FANTOM Consortium and the RIKEN Genome Exploration Research Group Phase I and II Team"/>
        </authorList>
    </citation>
    <scope>NUCLEOTIDE SEQUENCE</scope>
    <source>
        <strain evidence="1">C57BL/6J</strain>
        <tissue evidence="1">In vitro fertilized eggs</tissue>
    </source>
</reference>
<reference evidence="1" key="6">
    <citation type="submission" date="2004-03" db="EMBL/GenBank/DDBJ databases">
        <authorList>
            <person name="Arakawa T."/>
            <person name="Carninci P."/>
            <person name="Fukuda S."/>
            <person name="Hashizume W."/>
            <person name="Hayashida K."/>
            <person name="Hori F."/>
            <person name="Iida J."/>
            <person name="Imamura K."/>
            <person name="Imotani K."/>
            <person name="Itoh M."/>
            <person name="Kanagawa S."/>
            <person name="Kawai J."/>
            <person name="Kojima M."/>
            <person name="Konno H."/>
            <person name="Murata M."/>
            <person name="Nakamura M."/>
            <person name="Ninomiya N."/>
            <person name="Nishiyori H."/>
            <person name="Nomura K."/>
            <person name="Ohno M."/>
            <person name="Sakazume N."/>
            <person name="Sano H."/>
            <person name="Sasaki D."/>
            <person name="Shibata K."/>
            <person name="Shiraki T."/>
            <person name="Tagami M."/>
            <person name="Tagami Y."/>
            <person name="Waki K."/>
            <person name="Watahiki A."/>
            <person name="Muramatsu M."/>
            <person name="Hayashizaki Y."/>
        </authorList>
    </citation>
    <scope>NUCLEOTIDE SEQUENCE</scope>
    <source>
        <strain evidence="1">C57BL/6J</strain>
        <tissue evidence="1">In vitro fertilized eggs</tissue>
    </source>
</reference>
<reference evidence="1" key="3">
    <citation type="journal article" date="2000" name="Genome Res.">
        <title>RIKEN integrated sequence analysis (RISA) system--384-format sequencing pipeline with 384 multicapillary sequencer.</title>
        <authorList>
            <person name="Shibata K."/>
            <person name="Itoh M."/>
            <person name="Aizawa K."/>
            <person name="Nagaoka S."/>
            <person name="Sasaki N."/>
            <person name="Carninci P."/>
            <person name="Konno H."/>
            <person name="Akiyama J."/>
            <person name="Nishi K."/>
            <person name="Kitsunai T."/>
            <person name="Tashiro H."/>
            <person name="Itoh M."/>
            <person name="Sumi N."/>
            <person name="Ishii Y."/>
            <person name="Nakamura S."/>
            <person name="Hazama M."/>
            <person name="Nishine T."/>
            <person name="Harada A."/>
            <person name="Yamamoto R."/>
            <person name="Matsumoto H."/>
            <person name="Sakaguchi S."/>
            <person name="Ikegami T."/>
            <person name="Kashiwagi K."/>
            <person name="Fujiwake S."/>
            <person name="Inoue K."/>
            <person name="Togawa Y."/>
            <person name="Izawa M."/>
            <person name="Ohara E."/>
            <person name="Watahiki M."/>
            <person name="Yoneda Y."/>
            <person name="Ishikawa T."/>
            <person name="Ozawa K."/>
            <person name="Tanaka T."/>
            <person name="Matsuura S."/>
            <person name="Kawai J."/>
            <person name="Okazaki Y."/>
            <person name="Muramatsu M."/>
            <person name="Inoue Y."/>
            <person name="Kira A."/>
            <person name="Hayashizaki Y."/>
        </authorList>
    </citation>
    <scope>NUCLEOTIDE SEQUENCE</scope>
    <source>
        <strain evidence="1">C57BL/6J</strain>
        <tissue evidence="1">In vitro fertilized eggs</tissue>
    </source>
</reference>
<evidence type="ECO:0000313" key="1">
    <source>
        <dbReference type="EMBL" id="BAE22847.1"/>
    </source>
</evidence>
<reference evidence="1" key="2">
    <citation type="journal article" date="2000" name="Genome Res.">
        <title>Normalization and subtraction of cap-trapper-selected cDNAs to prepare full-length cDNA libraries for rapid discovery of new genes.</title>
        <authorList>
            <person name="Carninci P."/>
            <person name="Shibata Y."/>
            <person name="Hayatsu N."/>
            <person name="Sugahara Y."/>
            <person name="Shibata K."/>
            <person name="Itoh M."/>
            <person name="Konno H."/>
            <person name="Okazaki Y."/>
            <person name="Muramatsu M."/>
            <person name="Hayashizaki Y."/>
        </authorList>
    </citation>
    <scope>NUCLEOTIDE SEQUENCE</scope>
    <source>
        <strain evidence="1">C57BL/6J</strain>
        <tissue evidence="1">In vitro fertilized eggs</tissue>
    </source>
</reference>
<reference evidence="1" key="8">
    <citation type="journal article" date="2005" name="Science">
        <title>Antisense Transcription in the Mammalian Transcriptome.</title>
        <authorList>
            <consortium name="RIKEN Genome Exploration Research Group and Genome Science Group (Genome Network Project Core Group) and the FANTOM Consortium"/>
        </authorList>
    </citation>
    <scope>NUCLEOTIDE SEQUENCE</scope>
    <source>
        <strain evidence="1">C57BL/6J</strain>
        <tissue evidence="1">In vitro fertilized eggs</tissue>
    </source>
</reference>
<dbReference type="EMBL" id="AK136153">
    <property type="protein sequence ID" value="BAE22847.1"/>
    <property type="molecule type" value="mRNA"/>
</dbReference>
<reference evidence="1" key="1">
    <citation type="journal article" date="1999" name="Methods Enzymol.">
        <title>High-efficiency full-length cDNA cloning.</title>
        <authorList>
            <person name="Carninci P."/>
            <person name="Hayashizaki Y."/>
        </authorList>
    </citation>
    <scope>NUCLEOTIDE SEQUENCE</scope>
    <source>
        <strain evidence="1">C57BL/6J</strain>
        <tissue evidence="1">In vitro fertilized eggs</tissue>
    </source>
</reference>
<protein>
    <submittedName>
        <fullName evidence="1">Uncharacterized protein</fullName>
    </submittedName>
</protein>
<reference evidence="1" key="7">
    <citation type="journal article" date="2005" name="Science">
        <title>The Transcriptional Landscape of the Mammalian Genome.</title>
        <authorList>
            <consortium name="The FANTOM Consortium"/>
            <consortium name="Riken Genome Exploration Research Group and Genome Science Group (Genome Network Project Core Group)"/>
        </authorList>
    </citation>
    <scope>NUCLEOTIDE SEQUENCE</scope>
    <source>
        <strain evidence="1">C57BL/6J</strain>
        <tissue evidence="1">In vitro fertilized eggs</tissue>
    </source>
</reference>
<dbReference type="AlphaFoldDB" id="Q3UWR7"/>